<evidence type="ECO:0000256" key="2">
    <source>
        <dbReference type="ARBA" id="ARBA00004496"/>
    </source>
</evidence>
<dbReference type="GO" id="GO:0000049">
    <property type="term" value="F:tRNA binding"/>
    <property type="evidence" value="ECO:0007669"/>
    <property type="project" value="InterPro"/>
</dbReference>
<dbReference type="FunFam" id="3.40.50.620:FF:000063">
    <property type="entry name" value="Isoleucine--tRNA ligase"/>
    <property type="match status" value="1"/>
</dbReference>
<dbReference type="AlphaFoldDB" id="A0A2G9YRR3"/>
<dbReference type="InterPro" id="IPR002300">
    <property type="entry name" value="aa-tRNA-synth_Ia"/>
</dbReference>
<dbReference type="Pfam" id="PF00133">
    <property type="entry name" value="tRNA-synt_1"/>
    <property type="match status" value="1"/>
</dbReference>
<dbReference type="HAMAP" id="MF_02003">
    <property type="entry name" value="Ile_tRNA_synth_type2"/>
    <property type="match status" value="1"/>
</dbReference>
<dbReference type="CDD" id="cd07961">
    <property type="entry name" value="Anticodon_Ia_Ile_ABEc"/>
    <property type="match status" value="1"/>
</dbReference>
<evidence type="ECO:0000256" key="7">
    <source>
        <dbReference type="ARBA" id="ARBA00022723"/>
    </source>
</evidence>
<dbReference type="PANTHER" id="PTHR42780:SF1">
    <property type="entry name" value="ISOLEUCINE--TRNA LIGASE, CYTOPLASMIC"/>
    <property type="match status" value="1"/>
</dbReference>
<evidence type="ECO:0000256" key="8">
    <source>
        <dbReference type="ARBA" id="ARBA00022741"/>
    </source>
</evidence>
<comment type="catalytic activity">
    <reaction evidence="14 15">
        <text>tRNA(Ile) + L-isoleucine + ATP = L-isoleucyl-tRNA(Ile) + AMP + diphosphate</text>
        <dbReference type="Rhea" id="RHEA:11060"/>
        <dbReference type="Rhea" id="RHEA-COMP:9666"/>
        <dbReference type="Rhea" id="RHEA-COMP:9695"/>
        <dbReference type="ChEBI" id="CHEBI:30616"/>
        <dbReference type="ChEBI" id="CHEBI:33019"/>
        <dbReference type="ChEBI" id="CHEBI:58045"/>
        <dbReference type="ChEBI" id="CHEBI:78442"/>
        <dbReference type="ChEBI" id="CHEBI:78528"/>
        <dbReference type="ChEBI" id="CHEBI:456215"/>
        <dbReference type="EC" id="6.1.1.5"/>
    </reaction>
</comment>
<dbReference type="InterPro" id="IPR023586">
    <property type="entry name" value="Ile-tRNA-ligase_type2"/>
</dbReference>
<feature type="domain" description="Aminoacyl-tRNA synthetase class Ia" evidence="16">
    <location>
        <begin position="18"/>
        <end position="632"/>
    </location>
</feature>
<name>A0A2G9YRR3_9BACT</name>
<protein>
    <recommendedName>
        <fullName evidence="15">Isoleucine--tRNA ligase</fullName>
        <ecNumber evidence="15">6.1.1.5</ecNumber>
    </recommendedName>
    <alternativeName>
        <fullName evidence="15">Isoleucyl-tRNA synthetase</fullName>
        <shortName evidence="15">IleRS</shortName>
    </alternativeName>
</protein>
<comment type="caution">
    <text evidence="18">The sequence shown here is derived from an EMBL/GenBank/DDBJ whole genome shotgun (WGS) entry which is preliminary data.</text>
</comment>
<evidence type="ECO:0000313" key="19">
    <source>
        <dbReference type="Proteomes" id="UP000231567"/>
    </source>
</evidence>
<dbReference type="PRINTS" id="PR00984">
    <property type="entry name" value="TRNASYNTHILE"/>
</dbReference>
<proteinExistence type="inferred from homology"/>
<dbReference type="SUPFAM" id="SSF50677">
    <property type="entry name" value="ValRS/IleRS/LeuRS editing domain"/>
    <property type="match status" value="1"/>
</dbReference>
<organism evidence="18 19">
    <name type="scientific">Candidatus Nealsonbacteria bacterium CG23_combo_of_CG06-09_8_20_14_all_40_13</name>
    <dbReference type="NCBI Taxonomy" id="1974724"/>
    <lineage>
        <taxon>Bacteria</taxon>
        <taxon>Candidatus Nealsoniibacteriota</taxon>
    </lineage>
</organism>
<dbReference type="EMBL" id="PCRM01000005">
    <property type="protein sequence ID" value="PIP21929.1"/>
    <property type="molecule type" value="Genomic_DNA"/>
</dbReference>
<evidence type="ECO:0000256" key="13">
    <source>
        <dbReference type="ARBA" id="ARBA00025217"/>
    </source>
</evidence>
<keyword evidence="11 15" id="KW-0648">Protein biosynthesis</keyword>
<dbReference type="FunFam" id="3.40.50.620:FF:000075">
    <property type="entry name" value="Isoleucine--tRNA ligase"/>
    <property type="match status" value="1"/>
</dbReference>
<dbReference type="InterPro" id="IPR009080">
    <property type="entry name" value="tRNAsynth_Ia_anticodon-bd"/>
</dbReference>
<keyword evidence="12 15" id="KW-0030">Aminoacyl-tRNA synthetase</keyword>
<dbReference type="InterPro" id="IPR002301">
    <property type="entry name" value="Ile-tRNA-ligase"/>
</dbReference>
<comment type="subcellular location">
    <subcellularLocation>
        <location evidence="2 15">Cytoplasm</location>
    </subcellularLocation>
</comment>
<dbReference type="GO" id="GO:0006428">
    <property type="term" value="P:isoleucyl-tRNA aminoacylation"/>
    <property type="evidence" value="ECO:0007669"/>
    <property type="project" value="UniProtKB-UniRule"/>
</dbReference>
<feature type="short sequence motif" description="'HIGH' region" evidence="15">
    <location>
        <begin position="48"/>
        <end position="58"/>
    </location>
</feature>
<comment type="subunit">
    <text evidence="4 15">Monomer.</text>
</comment>
<dbReference type="GO" id="GO:0005524">
    <property type="term" value="F:ATP binding"/>
    <property type="evidence" value="ECO:0007669"/>
    <property type="project" value="UniProtKB-UniRule"/>
</dbReference>
<comment type="similarity">
    <text evidence="3 15">Belongs to the class-I aminoacyl-tRNA synthetase family. IleS type 2 subfamily.</text>
</comment>
<dbReference type="CDD" id="cd00818">
    <property type="entry name" value="IleRS_core"/>
    <property type="match status" value="1"/>
</dbReference>
<evidence type="ECO:0000259" key="17">
    <source>
        <dbReference type="Pfam" id="PF08264"/>
    </source>
</evidence>
<evidence type="ECO:0000256" key="11">
    <source>
        <dbReference type="ARBA" id="ARBA00022917"/>
    </source>
</evidence>
<feature type="domain" description="Methionyl/Valyl/Leucyl/Isoleucyl-tRNA synthetase anticodon-binding" evidence="17">
    <location>
        <begin position="679"/>
        <end position="818"/>
    </location>
</feature>
<dbReference type="InterPro" id="IPR009008">
    <property type="entry name" value="Val/Leu/Ile-tRNA-synth_edit"/>
</dbReference>
<reference evidence="18 19" key="1">
    <citation type="submission" date="2017-09" db="EMBL/GenBank/DDBJ databases">
        <title>Depth-based differentiation of microbial function through sediment-hosted aquifers and enrichment of novel symbionts in the deep terrestrial subsurface.</title>
        <authorList>
            <person name="Probst A.J."/>
            <person name="Ladd B."/>
            <person name="Jarett J.K."/>
            <person name="Geller-Mcgrath D.E."/>
            <person name="Sieber C.M."/>
            <person name="Emerson J.B."/>
            <person name="Anantharaman K."/>
            <person name="Thomas B.C."/>
            <person name="Malmstrom R."/>
            <person name="Stieglmeier M."/>
            <person name="Klingl A."/>
            <person name="Woyke T."/>
            <person name="Ryan C.M."/>
            <person name="Banfield J.F."/>
        </authorList>
    </citation>
    <scope>NUCLEOTIDE SEQUENCE [LARGE SCALE GENOMIC DNA]</scope>
    <source>
        <strain evidence="18">CG23_combo_of_CG06-09_8_20_14_all_40_13</strain>
    </source>
</reference>
<evidence type="ECO:0000256" key="6">
    <source>
        <dbReference type="ARBA" id="ARBA00022598"/>
    </source>
</evidence>
<comment type="function">
    <text evidence="13 15">Catalyzes the attachment of isoleucine to tRNA(Ile). As IleRS can inadvertently accommodate and process structurally similar amino acids such as valine, to avoid such errors it has two additional distinct tRNA(Ile)-dependent editing activities. One activity is designated as 'pretransfer' editing and involves the hydrolysis of activated Val-AMP. The other activity is designated 'posttransfer' editing and involves deacylation of mischarged Val-tRNA(Ile).</text>
</comment>
<accession>A0A2G9YRR3</accession>
<evidence type="ECO:0000256" key="1">
    <source>
        <dbReference type="ARBA" id="ARBA00001947"/>
    </source>
</evidence>
<dbReference type="Pfam" id="PF19302">
    <property type="entry name" value="DUF5915"/>
    <property type="match status" value="1"/>
</dbReference>
<dbReference type="Gene3D" id="3.40.50.620">
    <property type="entry name" value="HUPs"/>
    <property type="match status" value="2"/>
</dbReference>
<dbReference type="InterPro" id="IPR013155">
    <property type="entry name" value="M/V/L/I-tRNA-synth_anticd-bd"/>
</dbReference>
<dbReference type="GO" id="GO:0005737">
    <property type="term" value="C:cytoplasm"/>
    <property type="evidence" value="ECO:0007669"/>
    <property type="project" value="UniProtKB-SubCell"/>
</dbReference>
<evidence type="ECO:0000256" key="12">
    <source>
        <dbReference type="ARBA" id="ARBA00023146"/>
    </source>
</evidence>
<comment type="cofactor">
    <cofactor evidence="1 15">
        <name>Zn(2+)</name>
        <dbReference type="ChEBI" id="CHEBI:29105"/>
    </cofactor>
</comment>
<dbReference type="InterPro" id="IPR014729">
    <property type="entry name" value="Rossmann-like_a/b/a_fold"/>
</dbReference>
<gene>
    <name evidence="15" type="primary">ileS</name>
    <name evidence="18" type="ORF">COX39_00215</name>
</gene>
<feature type="binding site" evidence="15">
    <location>
        <position position="596"/>
    </location>
    <ligand>
        <name>ATP</name>
        <dbReference type="ChEBI" id="CHEBI:30616"/>
    </ligand>
</feature>
<evidence type="ECO:0000256" key="14">
    <source>
        <dbReference type="ARBA" id="ARBA00048359"/>
    </source>
</evidence>
<evidence type="ECO:0000256" key="10">
    <source>
        <dbReference type="ARBA" id="ARBA00022840"/>
    </source>
</evidence>
<dbReference type="PANTHER" id="PTHR42780">
    <property type="entry name" value="SOLEUCYL-TRNA SYNTHETASE"/>
    <property type="match status" value="1"/>
</dbReference>
<dbReference type="InterPro" id="IPR033709">
    <property type="entry name" value="Anticodon_Ile_ABEc"/>
</dbReference>
<dbReference type="Gene3D" id="1.10.730.10">
    <property type="entry name" value="Isoleucyl-tRNA Synthetase, Domain 1"/>
    <property type="match status" value="1"/>
</dbReference>
<dbReference type="GO" id="GO:0008270">
    <property type="term" value="F:zinc ion binding"/>
    <property type="evidence" value="ECO:0007669"/>
    <property type="project" value="UniProtKB-UniRule"/>
</dbReference>
<evidence type="ECO:0000259" key="16">
    <source>
        <dbReference type="Pfam" id="PF00133"/>
    </source>
</evidence>
<sequence length="963" mass="112267">MFKKVNPFENFPKLEERILNWWDENEIFRKSMSSRAKCAKFVFYEGPPTANAKAAIHHVLARVFKDIICRYKTMQGFYVKRKAGWDTHGLPVELEVEKQLGFSSKTEIEKYGIAKFNQKCRENVWIYKADWEQLTKRIGFWLDMSHPYVTYENSYIEKVWVLLCEIFKKGLLYLDFQVSPYCPRCGTSLSDHEVAQGYEQVYDQSVYVKFKIKNGDFAGASFLVWTTTPWTLPSNLALAVNRNLPYVLVQAGEEKLILAKDRINVLNSDFKILKEFKGEALIDTEYEPPYLTYASMTKQNDYWKVLDGEFVNLEEGTGIVHIAPHYGQDDLKLFKQKNINLPGMLTVDLQGILHSLEEKLPGDGKFVKKADEEIIADLEKRRLLFKKEKILHNYPFCWRCNTPLIYYAKEGWFIKMTELKNKLLNNNQQINWVPSYLKDGRFGQWLDNVVDWAISRERYWGTPIPIWRCQNPQCQFIECFGKISELVKRTSRKLQGIDLHRPYVDELIYKCPKCGNPTKRIPDVLDVWFDSGAMPFASGEFPNFYPADYICEGIDQTRGWFYTLLAISTLLNQGTSYKNVISTGLILDEKGKKMSKSKGNVVVPEEVIGKFGADCLRWYFYTNNPVGENIRFSLYDLKGSVNRFRRMLWNVYAYFVMYAQSASWVQSKVTGDMHLNLLDKWILSQLNLLKKDVSENLDKFEVTNAARKIETFVDLLSNWYLRRSKKRCDDQFFETLYIVLLNLSQILAPFTPFLAEEIFQNLRSETEPESVHLCLYPKWSEENILPNLNHDMQNARQIVNLALALRMQAKIKVRQPLTKLQIKSEVKIEPEIINLIAQEINVKEIEFVAQLPKPSDKNWLQIAKPWAIALNIEISFQLWEEGILREIIRTIQNLRKRAKYEIIEKATVFYETKDQKLAGILQKYAKEIEAQTKTKPSTGKITNADHAAHLKIAEGEIWLGVHK</sequence>
<dbReference type="EC" id="6.1.1.5" evidence="15"/>
<dbReference type="SUPFAM" id="SSF47323">
    <property type="entry name" value="Anticodon-binding domain of a subclass of class I aminoacyl-tRNA synthetases"/>
    <property type="match status" value="1"/>
</dbReference>
<evidence type="ECO:0000256" key="9">
    <source>
        <dbReference type="ARBA" id="ARBA00022833"/>
    </source>
</evidence>
<evidence type="ECO:0000256" key="15">
    <source>
        <dbReference type="HAMAP-Rule" id="MF_02003"/>
    </source>
</evidence>
<keyword evidence="9 15" id="KW-0862">Zinc</keyword>
<evidence type="ECO:0000313" key="18">
    <source>
        <dbReference type="EMBL" id="PIP21929.1"/>
    </source>
</evidence>
<dbReference type="GO" id="GO:0004822">
    <property type="term" value="F:isoleucine-tRNA ligase activity"/>
    <property type="evidence" value="ECO:0007669"/>
    <property type="project" value="UniProtKB-UniRule"/>
</dbReference>
<feature type="short sequence motif" description="'KMSKS' region" evidence="15">
    <location>
        <begin position="593"/>
        <end position="597"/>
    </location>
</feature>
<dbReference type="GO" id="GO:0002161">
    <property type="term" value="F:aminoacyl-tRNA deacylase activity"/>
    <property type="evidence" value="ECO:0007669"/>
    <property type="project" value="InterPro"/>
</dbReference>
<evidence type="ECO:0000256" key="3">
    <source>
        <dbReference type="ARBA" id="ARBA00007078"/>
    </source>
</evidence>
<evidence type="ECO:0000256" key="5">
    <source>
        <dbReference type="ARBA" id="ARBA00022490"/>
    </source>
</evidence>
<dbReference type="Proteomes" id="UP000231567">
    <property type="component" value="Unassembled WGS sequence"/>
</dbReference>
<keyword evidence="7 15" id="KW-0479">Metal-binding</keyword>
<dbReference type="Pfam" id="PF08264">
    <property type="entry name" value="Anticodon_1"/>
    <property type="match status" value="1"/>
</dbReference>
<dbReference type="SUPFAM" id="SSF52374">
    <property type="entry name" value="Nucleotidylyl transferase"/>
    <property type="match status" value="1"/>
</dbReference>
<keyword evidence="10 15" id="KW-0067">ATP-binding</keyword>
<keyword evidence="6 15" id="KW-0436">Ligase</keyword>
<comment type="domain">
    <text evidence="15">IleRS has two distinct active sites: one for aminoacylation and one for editing. The misactivated valine is translocated from the active site to the editing site, which sterically excludes the correctly activated isoleucine. The single editing site contains two valyl binding pockets, one specific for each substrate (Val-AMP or Val-tRNA(Ile)).</text>
</comment>
<keyword evidence="5 15" id="KW-0963">Cytoplasm</keyword>
<dbReference type="NCBIfam" id="TIGR00392">
    <property type="entry name" value="ileS"/>
    <property type="match status" value="1"/>
</dbReference>
<keyword evidence="8 15" id="KW-0547">Nucleotide-binding</keyword>
<evidence type="ECO:0000256" key="4">
    <source>
        <dbReference type="ARBA" id="ARBA00011245"/>
    </source>
</evidence>